<dbReference type="Gramene" id="KFK31419">
    <property type="protein sequence ID" value="KFK31419"/>
    <property type="gene ID" value="AALP_AA6G109500"/>
</dbReference>
<dbReference type="AlphaFoldDB" id="A0A087GNG7"/>
<sequence>MYCLFLSPPSLYFCFRSKVLGFFFLSLPLEPSPTLLHHRQVLCFSGQDFDRSCSPVLYSSFSGRLAFTVDVTFATADVTFATADVKTHLSPASSSCRWFRFLADKPSPLQPVANCQRISPSSVLCFGLRGIVVEKEQHQRLCREYKHRARRRSEEVLVAALLLGIVLLKISAGGGAVKFVVQATLVIAI</sequence>
<evidence type="ECO:0000313" key="2">
    <source>
        <dbReference type="Proteomes" id="UP000029120"/>
    </source>
</evidence>
<name>A0A087GNG7_ARAAL</name>
<organism evidence="1 2">
    <name type="scientific">Arabis alpina</name>
    <name type="common">Alpine rock-cress</name>
    <dbReference type="NCBI Taxonomy" id="50452"/>
    <lineage>
        <taxon>Eukaryota</taxon>
        <taxon>Viridiplantae</taxon>
        <taxon>Streptophyta</taxon>
        <taxon>Embryophyta</taxon>
        <taxon>Tracheophyta</taxon>
        <taxon>Spermatophyta</taxon>
        <taxon>Magnoliopsida</taxon>
        <taxon>eudicotyledons</taxon>
        <taxon>Gunneridae</taxon>
        <taxon>Pentapetalae</taxon>
        <taxon>rosids</taxon>
        <taxon>malvids</taxon>
        <taxon>Brassicales</taxon>
        <taxon>Brassicaceae</taxon>
        <taxon>Arabideae</taxon>
        <taxon>Arabis</taxon>
    </lineage>
</organism>
<evidence type="ECO:0000313" key="1">
    <source>
        <dbReference type="EMBL" id="KFK31419.1"/>
    </source>
</evidence>
<dbReference type="Proteomes" id="UP000029120">
    <property type="component" value="Chromosome 6"/>
</dbReference>
<proteinExistence type="predicted"/>
<accession>A0A087GNG7</accession>
<protein>
    <submittedName>
        <fullName evidence="1">Uncharacterized protein</fullName>
    </submittedName>
</protein>
<reference evidence="2" key="1">
    <citation type="journal article" date="2015" name="Nat. Plants">
        <title>Genome expansion of Arabis alpina linked with retrotransposition and reduced symmetric DNA methylation.</title>
        <authorList>
            <person name="Willing E.M."/>
            <person name="Rawat V."/>
            <person name="Mandakova T."/>
            <person name="Maumus F."/>
            <person name="James G.V."/>
            <person name="Nordstroem K.J."/>
            <person name="Becker C."/>
            <person name="Warthmann N."/>
            <person name="Chica C."/>
            <person name="Szarzynska B."/>
            <person name="Zytnicki M."/>
            <person name="Albani M.C."/>
            <person name="Kiefer C."/>
            <person name="Bergonzi S."/>
            <person name="Castaings L."/>
            <person name="Mateos J.L."/>
            <person name="Berns M.C."/>
            <person name="Bujdoso N."/>
            <person name="Piofczyk T."/>
            <person name="de Lorenzo L."/>
            <person name="Barrero-Sicilia C."/>
            <person name="Mateos I."/>
            <person name="Piednoel M."/>
            <person name="Hagmann J."/>
            <person name="Chen-Min-Tao R."/>
            <person name="Iglesias-Fernandez R."/>
            <person name="Schuster S.C."/>
            <person name="Alonso-Blanco C."/>
            <person name="Roudier F."/>
            <person name="Carbonero P."/>
            <person name="Paz-Ares J."/>
            <person name="Davis S.J."/>
            <person name="Pecinka A."/>
            <person name="Quesneville H."/>
            <person name="Colot V."/>
            <person name="Lysak M.A."/>
            <person name="Weigel D."/>
            <person name="Coupland G."/>
            <person name="Schneeberger K."/>
        </authorList>
    </citation>
    <scope>NUCLEOTIDE SEQUENCE [LARGE SCALE GENOMIC DNA]</scope>
    <source>
        <strain evidence="2">cv. Pajares</strain>
    </source>
</reference>
<keyword evidence="2" id="KW-1185">Reference proteome</keyword>
<dbReference type="EMBL" id="CM002874">
    <property type="protein sequence ID" value="KFK31419.1"/>
    <property type="molecule type" value="Genomic_DNA"/>
</dbReference>
<gene>
    <name evidence="1" type="ordered locus">AALP_Aa6g109500</name>
</gene>